<gene>
    <name evidence="2" type="ORF">P1J78_09880</name>
</gene>
<reference evidence="2" key="1">
    <citation type="submission" date="2023-03" db="EMBL/GenBank/DDBJ databases">
        <title>Multiphase analysis and comparison of six strains from genera Psychromarinibacter, Lutimaribacter, and Maritimibacter, including a novel species: Psychromarinibacter sediminicola sp. nov.</title>
        <authorList>
            <person name="Wang Y.-H."/>
            <person name="Ye M.-Q."/>
            <person name="Du Z.-J."/>
        </authorList>
    </citation>
    <scope>NUCLEOTIDE SEQUENCE</scope>
    <source>
        <strain evidence="2">C21-152</strain>
    </source>
</reference>
<feature type="chain" id="PRO_5041942176" description="Lipoprotein" evidence="1">
    <location>
        <begin position="25"/>
        <end position="198"/>
    </location>
</feature>
<dbReference type="RefSeq" id="WP_275567178.1">
    <property type="nucleotide sequence ID" value="NZ_JARGYC010000021.1"/>
</dbReference>
<accession>A0AAE3NN64</accession>
<sequence>MRRILFLLMLPLALAACGAEPVWAPEEEVQRALYRHNGPPSITLVTVVSNKNGSGGHSALLVNGSHRAIFDPAGTFQHPALPERNDVIYGMSEKAYQFYKEYHARVTWHVVSQEVQVPPEVAEAALRKIQAYGAVPKAYCAVATTSVLSELPGFEGVPTGFSPIAVMKYFDTLPSVEKDVFRDNSPANNDYIRAPAVL</sequence>
<evidence type="ECO:0000313" key="2">
    <source>
        <dbReference type="EMBL" id="MDF0601038.1"/>
    </source>
</evidence>
<proteinExistence type="predicted"/>
<evidence type="ECO:0000313" key="3">
    <source>
        <dbReference type="Proteomes" id="UP001220964"/>
    </source>
</evidence>
<dbReference type="Proteomes" id="UP001220964">
    <property type="component" value="Unassembled WGS sequence"/>
</dbReference>
<feature type="signal peptide" evidence="1">
    <location>
        <begin position="1"/>
        <end position="24"/>
    </location>
</feature>
<comment type="caution">
    <text evidence="2">The sequence shown here is derived from an EMBL/GenBank/DDBJ whole genome shotgun (WGS) entry which is preliminary data.</text>
</comment>
<evidence type="ECO:0000256" key="1">
    <source>
        <dbReference type="SAM" id="SignalP"/>
    </source>
</evidence>
<dbReference type="AlphaFoldDB" id="A0AAE3NN64"/>
<keyword evidence="1" id="KW-0732">Signal</keyword>
<name>A0AAE3NN64_9RHOB</name>
<keyword evidence="3" id="KW-1185">Reference proteome</keyword>
<organism evidence="2 3">
    <name type="scientific">Psychromarinibacter sediminicola</name>
    <dbReference type="NCBI Taxonomy" id="3033385"/>
    <lineage>
        <taxon>Bacteria</taxon>
        <taxon>Pseudomonadati</taxon>
        <taxon>Pseudomonadota</taxon>
        <taxon>Alphaproteobacteria</taxon>
        <taxon>Rhodobacterales</taxon>
        <taxon>Paracoccaceae</taxon>
        <taxon>Psychromarinibacter</taxon>
    </lineage>
</organism>
<evidence type="ECO:0008006" key="4">
    <source>
        <dbReference type="Google" id="ProtNLM"/>
    </source>
</evidence>
<dbReference type="EMBL" id="JARGYC010000021">
    <property type="protein sequence ID" value="MDF0601038.1"/>
    <property type="molecule type" value="Genomic_DNA"/>
</dbReference>
<dbReference type="PROSITE" id="PS51257">
    <property type="entry name" value="PROKAR_LIPOPROTEIN"/>
    <property type="match status" value="1"/>
</dbReference>
<protein>
    <recommendedName>
        <fullName evidence="4">Lipoprotein</fullName>
    </recommendedName>
</protein>